<evidence type="ECO:0000313" key="3">
    <source>
        <dbReference type="Proteomes" id="UP000611945"/>
    </source>
</evidence>
<dbReference type="RefSeq" id="WP_251837092.1">
    <property type="nucleotide sequence ID" value="NZ_JACSQG010000008.1"/>
</dbReference>
<accession>A0ABR8TRA2</accession>
<name>A0ABR8TRA2_9PSED</name>
<evidence type="ECO:0000313" key="2">
    <source>
        <dbReference type="EMBL" id="MBD7978309.1"/>
    </source>
</evidence>
<feature type="domain" description="NAD-dependent epimerase/dehydratase" evidence="1">
    <location>
        <begin position="5"/>
        <end position="178"/>
    </location>
</feature>
<organism evidence="2 3">
    <name type="scientific">Serpens gallinarum</name>
    <dbReference type="NCBI Taxonomy" id="2763075"/>
    <lineage>
        <taxon>Bacteria</taxon>
        <taxon>Pseudomonadati</taxon>
        <taxon>Pseudomonadota</taxon>
        <taxon>Gammaproteobacteria</taxon>
        <taxon>Pseudomonadales</taxon>
        <taxon>Pseudomonadaceae</taxon>
        <taxon>Pseudomonas</taxon>
    </lineage>
</organism>
<dbReference type="Proteomes" id="UP000611945">
    <property type="component" value="Unassembled WGS sequence"/>
</dbReference>
<dbReference type="CDD" id="cd05240">
    <property type="entry name" value="UDP_G4E_3_SDR_e"/>
    <property type="match status" value="1"/>
</dbReference>
<dbReference type="Gene3D" id="3.40.50.720">
    <property type="entry name" value="NAD(P)-binding Rossmann-like Domain"/>
    <property type="match status" value="1"/>
</dbReference>
<dbReference type="PANTHER" id="PTHR43245">
    <property type="entry name" value="BIFUNCTIONAL POLYMYXIN RESISTANCE PROTEIN ARNA"/>
    <property type="match status" value="1"/>
</dbReference>
<protein>
    <submittedName>
        <fullName evidence="2">SDR family oxidoreductase</fullName>
    </submittedName>
</protein>
<reference evidence="2 3" key="1">
    <citation type="submission" date="2020-08" db="EMBL/GenBank/DDBJ databases">
        <title>A Genomic Blueprint of the Chicken Gut Microbiome.</title>
        <authorList>
            <person name="Gilroy R."/>
            <person name="Ravi A."/>
            <person name="Getino M."/>
            <person name="Pursley I."/>
            <person name="Horton D.L."/>
            <person name="Alikhan N.-F."/>
            <person name="Baker D."/>
            <person name="Gharbi K."/>
            <person name="Hall N."/>
            <person name="Watson M."/>
            <person name="Adriaenssens E.M."/>
            <person name="Foster-Nyarko E."/>
            <person name="Jarju S."/>
            <person name="Secka A."/>
            <person name="Antonio M."/>
            <person name="Oren A."/>
            <person name="Chaudhuri R."/>
            <person name="La Ragione R.M."/>
            <person name="Hildebrand F."/>
            <person name="Pallen M.J."/>
        </authorList>
    </citation>
    <scope>NUCLEOTIDE SEQUENCE [LARGE SCALE GENOMIC DNA]</scope>
    <source>
        <strain evidence="2 3">Sa2CUA2</strain>
    </source>
</reference>
<evidence type="ECO:0000259" key="1">
    <source>
        <dbReference type="Pfam" id="PF01370"/>
    </source>
</evidence>
<dbReference type="EMBL" id="JACSQG010000008">
    <property type="protein sequence ID" value="MBD7978309.1"/>
    <property type="molecule type" value="Genomic_DNA"/>
</dbReference>
<dbReference type="SUPFAM" id="SSF51735">
    <property type="entry name" value="NAD(P)-binding Rossmann-fold domains"/>
    <property type="match status" value="1"/>
</dbReference>
<dbReference type="InterPro" id="IPR001509">
    <property type="entry name" value="Epimerase_deHydtase"/>
</dbReference>
<dbReference type="InterPro" id="IPR050177">
    <property type="entry name" value="Lipid_A_modif_metabolic_enz"/>
</dbReference>
<keyword evidence="3" id="KW-1185">Reference proteome</keyword>
<dbReference type="Pfam" id="PF01370">
    <property type="entry name" value="Epimerase"/>
    <property type="match status" value="1"/>
</dbReference>
<gene>
    <name evidence="2" type="ORF">H9642_14080</name>
</gene>
<sequence>MTPRILITGAAGYIGHQLGNRLAGDLQVMGTDLRSRDDVTFPIHILDIRAPELAELLHREQITHVVHLASVLQASKDRRRDYDIDVNGTRNVLESCLKAGVQHLTITSSGAAYGYHPDNPAWIDETHALRGNPEFAYSDHKRLVEEMLAEYRHHHPELQQLIFRPGTVLGADTRNQITDLFMAPRILSLKGSDSPFVFVWDQDVIGAMEMGLRQGKTGTYNMAGDGALSMREIAARLNKPLRTLPVWLVKIALQLAQWRGKPTSPAQVKFLQYRPVLSNRRLKEEFGYPLRKTSAETFEYYAQRSGARKS</sequence>
<proteinExistence type="predicted"/>
<comment type="caution">
    <text evidence="2">The sequence shown here is derived from an EMBL/GenBank/DDBJ whole genome shotgun (WGS) entry which is preliminary data.</text>
</comment>
<dbReference type="InterPro" id="IPR036291">
    <property type="entry name" value="NAD(P)-bd_dom_sf"/>
</dbReference>